<comment type="caution">
    <text evidence="5">The sequence shown here is derived from an EMBL/GenBank/DDBJ whole genome shotgun (WGS) entry which is preliminary data.</text>
</comment>
<name>S9UK96_9TRYP</name>
<keyword evidence="6" id="KW-1185">Reference proteome</keyword>
<dbReference type="InterPro" id="IPR011009">
    <property type="entry name" value="Kinase-like_dom_sf"/>
</dbReference>
<accession>S9UK96</accession>
<evidence type="ECO:0000259" key="4">
    <source>
        <dbReference type="SMART" id="SM00146"/>
    </source>
</evidence>
<dbReference type="GO" id="GO:0006897">
    <property type="term" value="P:endocytosis"/>
    <property type="evidence" value="ECO:0007669"/>
    <property type="project" value="TreeGrafter"/>
</dbReference>
<dbReference type="Pfam" id="PF00454">
    <property type="entry name" value="PI3_PI4_kinase"/>
    <property type="match status" value="1"/>
</dbReference>
<dbReference type="GO" id="GO:0034271">
    <property type="term" value="C:phosphatidylinositol 3-kinase complex, class III, type I"/>
    <property type="evidence" value="ECO:0007669"/>
    <property type="project" value="TreeGrafter"/>
</dbReference>
<dbReference type="EMBL" id="ATMH01012617">
    <property type="protein sequence ID" value="EPY15081.1"/>
    <property type="molecule type" value="Genomic_DNA"/>
</dbReference>
<dbReference type="PANTHER" id="PTHR10048:SF7">
    <property type="entry name" value="PHOSPHATIDYLINOSITOL 3-KINASE CATALYTIC SUBUNIT TYPE 3"/>
    <property type="match status" value="1"/>
</dbReference>
<feature type="region of interest" description="Disordered" evidence="3">
    <location>
        <begin position="278"/>
        <end position="299"/>
    </location>
</feature>
<dbReference type="GO" id="GO:0000045">
    <property type="term" value="P:autophagosome assembly"/>
    <property type="evidence" value="ECO:0007669"/>
    <property type="project" value="TreeGrafter"/>
</dbReference>
<gene>
    <name evidence="5" type="ORF">STCU_12356</name>
</gene>
<dbReference type="Proteomes" id="UP000015354">
    <property type="component" value="Unassembled WGS sequence"/>
</dbReference>
<sequence>MFTFCTHVAADLRAYHRAQQQAAAGTDPSTASHAVPGAVSGIGVLPKCYRILYKKENVEKDQLLCVSVRLLLRVLAREQLRPADVARMPDYTVLPLSSTSGLIEVANGFVLSDLRPLKPLQPTTALTESPFVNPNVPIGCAAASAREDDYFYPFNAMSVRRWLLSISGKDAAPTRTRAHAAPTAPLDIVRYLNLCGAKSAAHFLLSARLFLLVNYIFMVCDRHSDNVMLNPEGLYFHIDFGRVFSEMTTSERMTGSYIRIDDAFERAVVECARLQSGRSRPAGRAPPLPPSTRPAACASRSDASCDDAALKEEFYRDVTDWFISVRHHSHMFFLLWSYGVRHKAIHQFASERELAAFMNYRFDRSASRESVRQHLSEDLEQSVGQSTTLDTIHNIAKFVKQLF</sequence>
<evidence type="ECO:0000313" key="6">
    <source>
        <dbReference type="Proteomes" id="UP000015354"/>
    </source>
</evidence>
<evidence type="ECO:0000256" key="3">
    <source>
        <dbReference type="SAM" id="MobiDB-lite"/>
    </source>
</evidence>
<organism evidence="5 6">
    <name type="scientific">Strigomonas culicis</name>
    <dbReference type="NCBI Taxonomy" id="28005"/>
    <lineage>
        <taxon>Eukaryota</taxon>
        <taxon>Discoba</taxon>
        <taxon>Euglenozoa</taxon>
        <taxon>Kinetoplastea</taxon>
        <taxon>Metakinetoplastina</taxon>
        <taxon>Trypanosomatida</taxon>
        <taxon>Trypanosomatidae</taxon>
        <taxon>Strigomonadinae</taxon>
        <taxon>Strigomonas</taxon>
    </lineage>
</organism>
<proteinExistence type="predicted"/>
<dbReference type="OrthoDB" id="244781at2759"/>
<dbReference type="SMART" id="SM00146">
    <property type="entry name" value="PI3Kc"/>
    <property type="match status" value="1"/>
</dbReference>
<dbReference type="GO" id="GO:0005777">
    <property type="term" value="C:peroxisome"/>
    <property type="evidence" value="ECO:0007669"/>
    <property type="project" value="TreeGrafter"/>
</dbReference>
<dbReference type="Gene3D" id="1.10.1070.11">
    <property type="entry name" value="Phosphatidylinositol 3-/4-kinase, catalytic domain"/>
    <property type="match status" value="1"/>
</dbReference>
<evidence type="ECO:0000313" key="5">
    <source>
        <dbReference type="EMBL" id="EPY15081.1"/>
    </source>
</evidence>
<keyword evidence="1" id="KW-0808">Transferase</keyword>
<dbReference type="GO" id="GO:0005768">
    <property type="term" value="C:endosome"/>
    <property type="evidence" value="ECO:0007669"/>
    <property type="project" value="TreeGrafter"/>
</dbReference>
<dbReference type="SUPFAM" id="SSF56112">
    <property type="entry name" value="Protein kinase-like (PK-like)"/>
    <property type="match status" value="1"/>
</dbReference>
<dbReference type="InterPro" id="IPR015433">
    <property type="entry name" value="PI3/4_kinase"/>
</dbReference>
<dbReference type="AlphaFoldDB" id="S9UK96"/>
<dbReference type="GO" id="GO:0016303">
    <property type="term" value="F:1-phosphatidylinositol-3-kinase activity"/>
    <property type="evidence" value="ECO:0007669"/>
    <property type="project" value="TreeGrafter"/>
</dbReference>
<dbReference type="PANTHER" id="PTHR10048">
    <property type="entry name" value="PHOSPHATIDYLINOSITOL KINASE"/>
    <property type="match status" value="1"/>
</dbReference>
<dbReference type="InterPro" id="IPR036940">
    <property type="entry name" value="PI3/4_kinase_cat_sf"/>
</dbReference>
<feature type="domain" description="PI3K/PI4K catalytic" evidence="4">
    <location>
        <begin position="50"/>
        <end position="398"/>
    </location>
</feature>
<reference evidence="5 6" key="1">
    <citation type="journal article" date="2013" name="PLoS ONE">
        <title>Predicting the Proteins of Angomonas deanei, Strigomonas culicis and Their Respective Endosymbionts Reveals New Aspects of the Trypanosomatidae Family.</title>
        <authorList>
            <person name="Motta M.C."/>
            <person name="Martins A.C."/>
            <person name="de Souza S.S."/>
            <person name="Catta-Preta C.M."/>
            <person name="Silva R."/>
            <person name="Klein C.C."/>
            <person name="de Almeida L.G."/>
            <person name="de Lima Cunha O."/>
            <person name="Ciapina L.P."/>
            <person name="Brocchi M."/>
            <person name="Colabardini A.C."/>
            <person name="de Araujo Lima B."/>
            <person name="Machado C.R."/>
            <person name="de Almeida Soares C.M."/>
            <person name="Probst C.M."/>
            <person name="de Menezes C.B."/>
            <person name="Thompson C.E."/>
            <person name="Bartholomeu D.C."/>
            <person name="Gradia D.F."/>
            <person name="Pavoni D.P."/>
            <person name="Grisard E.C."/>
            <person name="Fantinatti-Garboggini F."/>
            <person name="Marchini F.K."/>
            <person name="Rodrigues-Luiz G.F."/>
            <person name="Wagner G."/>
            <person name="Goldman G.H."/>
            <person name="Fietto J.L."/>
            <person name="Elias M.C."/>
            <person name="Goldman M.H."/>
            <person name="Sagot M.F."/>
            <person name="Pereira M."/>
            <person name="Stoco P.H."/>
            <person name="de Mendonca-Neto R.P."/>
            <person name="Teixeira S.M."/>
            <person name="Maciel T.E."/>
            <person name="de Oliveira Mendes T.A."/>
            <person name="Urmenyi T.P."/>
            <person name="de Souza W."/>
            <person name="Schenkman S."/>
            <person name="de Vasconcelos A.T."/>
        </authorList>
    </citation>
    <scope>NUCLEOTIDE SEQUENCE [LARGE SCALE GENOMIC DNA]</scope>
</reference>
<evidence type="ECO:0000256" key="1">
    <source>
        <dbReference type="ARBA" id="ARBA00022679"/>
    </source>
</evidence>
<dbReference type="GO" id="GO:0048015">
    <property type="term" value="P:phosphatidylinositol-mediated signaling"/>
    <property type="evidence" value="ECO:0007669"/>
    <property type="project" value="TreeGrafter"/>
</dbReference>
<dbReference type="GO" id="GO:0000407">
    <property type="term" value="C:phagophore assembly site"/>
    <property type="evidence" value="ECO:0007669"/>
    <property type="project" value="TreeGrafter"/>
</dbReference>
<protein>
    <submittedName>
        <fullName evidence="5">Phosphatidylinositol kinase</fullName>
    </submittedName>
</protein>
<dbReference type="GO" id="GO:0034272">
    <property type="term" value="C:phosphatidylinositol 3-kinase complex, class III, type II"/>
    <property type="evidence" value="ECO:0007669"/>
    <property type="project" value="TreeGrafter"/>
</dbReference>
<keyword evidence="2 5" id="KW-0418">Kinase</keyword>
<evidence type="ECO:0000256" key="2">
    <source>
        <dbReference type="ARBA" id="ARBA00022777"/>
    </source>
</evidence>
<dbReference type="InterPro" id="IPR000403">
    <property type="entry name" value="PI3/4_kinase_cat_dom"/>
</dbReference>